<organism evidence="1 2">
    <name type="scientific">Gloeothece verrucosa (strain PCC 7822)</name>
    <name type="common">Cyanothece sp. (strain PCC 7822)</name>
    <dbReference type="NCBI Taxonomy" id="497965"/>
    <lineage>
        <taxon>Bacteria</taxon>
        <taxon>Bacillati</taxon>
        <taxon>Cyanobacteriota</taxon>
        <taxon>Cyanophyceae</taxon>
        <taxon>Oscillatoriophycideae</taxon>
        <taxon>Chroococcales</taxon>
        <taxon>Aphanothecaceae</taxon>
        <taxon>Gloeothece</taxon>
        <taxon>Gloeothece verrucosa</taxon>
    </lineage>
</organism>
<dbReference type="AlphaFoldDB" id="E0UMI8"/>
<dbReference type="EMBL" id="CP002200">
    <property type="protein sequence ID" value="ADN18168.1"/>
    <property type="molecule type" value="Genomic_DNA"/>
</dbReference>
<keyword evidence="1" id="KW-0614">Plasmid</keyword>
<proteinExistence type="predicted"/>
<geneLocation type="plasmid" evidence="1 2">
    <name>Cy782202</name>
</geneLocation>
<reference evidence="2" key="1">
    <citation type="journal article" date="2011" name="MBio">
        <title>Novel metabolic attributes of the genus Cyanothece, comprising a group of unicellular nitrogen-fixing Cyanobacteria.</title>
        <authorList>
            <person name="Bandyopadhyay A."/>
            <person name="Elvitigala T."/>
            <person name="Welsh E."/>
            <person name="Stockel J."/>
            <person name="Liberton M."/>
            <person name="Min H."/>
            <person name="Sherman L.A."/>
            <person name="Pakrasi H.B."/>
        </authorList>
    </citation>
    <scope>NUCLEOTIDE SEQUENCE [LARGE SCALE GENOMIC DNA]</scope>
    <source>
        <strain evidence="2">PCC 7822</strain>
        <plasmid evidence="2">Cy782202</plasmid>
    </source>
</reference>
<sequence length="130" mass="14964">MVVYKFFLQIEGATEEYSYVLDLNPNQEDNPEIIFTQEIKVGLQKKLQKESQCAISEKSVEKIIQTWIEDIKKGYRESSIMLNIPLLNEANVNQIKDQGEQTIPNFLEPDLSTIEPTMGMLPPLESIFKL</sequence>
<protein>
    <submittedName>
        <fullName evidence="1">Uncharacterized protein</fullName>
    </submittedName>
</protein>
<dbReference type="RefSeq" id="WP_013334916.1">
    <property type="nucleotide sequence ID" value="NC_014534.1"/>
</dbReference>
<dbReference type="KEGG" id="cyj:Cyan7822_6381"/>
<keyword evidence="2" id="KW-1185">Reference proteome</keyword>
<name>E0UMI8_GLOV7</name>
<dbReference type="Proteomes" id="UP000008206">
    <property type="component" value="Plasmid Cy782202"/>
</dbReference>
<dbReference type="OrthoDB" id="495821at2"/>
<dbReference type="HOGENOM" id="CLU_1925152_0_0_3"/>
<accession>E0UMI8</accession>
<evidence type="ECO:0000313" key="2">
    <source>
        <dbReference type="Proteomes" id="UP000008206"/>
    </source>
</evidence>
<gene>
    <name evidence="1" type="ordered locus">Cyan7822_6381</name>
</gene>
<evidence type="ECO:0000313" key="1">
    <source>
        <dbReference type="EMBL" id="ADN18168.1"/>
    </source>
</evidence>